<dbReference type="EMBL" id="JAGRPV010000001">
    <property type="protein sequence ID" value="MDI4645764.1"/>
    <property type="molecule type" value="Genomic_DNA"/>
</dbReference>
<gene>
    <name evidence="3" type="ORF">KB449_12355</name>
</gene>
<reference evidence="3" key="1">
    <citation type="submission" date="2023-04" db="EMBL/GenBank/DDBJ databases">
        <title>Comparative genomic analysis of Cohnella hashimotonis sp. nov., isolated from the International Space Station.</title>
        <authorList>
            <person name="Venkateswaran K."/>
            <person name="Simpson A."/>
        </authorList>
    </citation>
    <scope>NUCLEOTIDE SEQUENCE</scope>
    <source>
        <strain evidence="3">F6_2S_P_1</strain>
    </source>
</reference>
<dbReference type="Gene3D" id="2.60.120.260">
    <property type="entry name" value="Galactose-binding domain-like"/>
    <property type="match status" value="1"/>
</dbReference>
<dbReference type="SUPFAM" id="SSF49785">
    <property type="entry name" value="Galactose-binding domain-like"/>
    <property type="match status" value="3"/>
</dbReference>
<dbReference type="InterPro" id="IPR008979">
    <property type="entry name" value="Galactose-bd-like_sf"/>
</dbReference>
<dbReference type="Pfam" id="PF18675">
    <property type="entry name" value="HepII_C"/>
    <property type="match status" value="1"/>
</dbReference>
<dbReference type="InterPro" id="IPR008969">
    <property type="entry name" value="CarboxyPept-like_regulatory"/>
</dbReference>
<dbReference type="Pfam" id="PF16332">
    <property type="entry name" value="DUF4962"/>
    <property type="match status" value="1"/>
</dbReference>
<dbReference type="Gene3D" id="2.60.40.2750">
    <property type="match status" value="1"/>
</dbReference>
<dbReference type="InterPro" id="IPR013783">
    <property type="entry name" value="Ig-like_fold"/>
</dbReference>
<dbReference type="InterPro" id="IPR000421">
    <property type="entry name" value="FA58C"/>
</dbReference>
<dbReference type="RefSeq" id="WP_282908666.1">
    <property type="nucleotide sequence ID" value="NZ_JAGRPV010000001.1"/>
</dbReference>
<dbReference type="Gene3D" id="2.60.40.1120">
    <property type="entry name" value="Carboxypeptidase-like, regulatory domain"/>
    <property type="match status" value="2"/>
</dbReference>
<dbReference type="Gene3D" id="1.50.10.100">
    <property type="entry name" value="Chondroitin AC/alginate lyase"/>
    <property type="match status" value="2"/>
</dbReference>
<feature type="signal peptide" evidence="1">
    <location>
        <begin position="1"/>
        <end position="22"/>
    </location>
</feature>
<dbReference type="Gene3D" id="2.70.98.70">
    <property type="match status" value="1"/>
</dbReference>
<dbReference type="NCBIfam" id="NF045571">
    <property type="entry name" value="HepHepsulflyase"/>
    <property type="match status" value="1"/>
</dbReference>
<dbReference type="InterPro" id="IPR014756">
    <property type="entry name" value="Ig_E-set"/>
</dbReference>
<name>A0ABT6TG82_9BACL</name>
<dbReference type="InterPro" id="IPR054645">
    <property type="entry name" value="HepB"/>
</dbReference>
<dbReference type="InterPro" id="IPR032518">
    <property type="entry name" value="HepII_N"/>
</dbReference>
<dbReference type="PROSITE" id="PS50022">
    <property type="entry name" value="FA58C_3"/>
    <property type="match status" value="1"/>
</dbReference>
<dbReference type="SUPFAM" id="SSF48230">
    <property type="entry name" value="Chondroitin AC/alginate lyase"/>
    <property type="match status" value="1"/>
</dbReference>
<accession>A0ABT6TG82</accession>
<dbReference type="Pfam" id="PF00754">
    <property type="entry name" value="F5_F8_type_C"/>
    <property type="match status" value="1"/>
</dbReference>
<evidence type="ECO:0000313" key="4">
    <source>
        <dbReference type="Proteomes" id="UP001161691"/>
    </source>
</evidence>
<sequence length="1686" mass="180954">MKRFVSLVMAIALSLGYLPASAQPASAANAGLANGGFESGLSGWTQVVGTTGVSASTEQKLSGSGSLKIVDASAGTTIAVESDKQAAAAGHYYSVSGAVYLASGATNVQLRFYDNANALVGTPPSAYVFTPLNAWTSFNVSAEAPANAAKWSLYLTTGNSNIGTSYYDDLQVSESAISPLPIEDSFDGDPTGSTPDAYAVGGLGLASVTDTPGNGNKSLTLRDQQASTAGVWAIRPIQPLTNGRYELETRFLYAPDATGAGNQLAFNLNVLGKNASGALLPGAQMKILNNGGAKIISGAGNADLPNGNGSLATNKWYTIRIAINMDDKTYDVYMTSDAIDLGTYIKPPAVRVDDHTAVLKDRPFVTGGLLSLNQIQLETLDKTGSVHFDRLNLVRQHGVSGTVRDADGEGLAGATVKVYAAGDTGFIYALDTATTGADGAYTFANAVKDGTYTLRASLPGYATVSQTLTASEAGLTSTDLVLEEAETAMHAVGGKVVSAGTGQPVAGAVVRLYDEALVTPYGTATTAADGTFTIDSQVYDGRYRLKAEQASYVTTTWPVAVFEADMTDETIAMPAKATAVTAETVVKPPQGVHPRLYVRDDDIPQLQAKLSDPTMQTVWNAVLANSGNASFTISSGTTLDLETYPLPEAKQARYVRIVGKGNNGGSSAPWNSITEARVYGAPQGGGYANLPVQSTTWSAAQDSDHGGTKTLDGDFNTYWTAEGAGQWIKYDLGTVREVHAVALAFYKGNVRNSFFDVDVSTDGQTWTRLDLETGDRPEGWLPPIKGDAKTNYILGVRQAIEAAALRYLVQGDEAQGERAVSMIKNFLGTVDFTPAEQYHQVGDTLNAAAIVYDWCYDLMDDDERSFVIAKMKSLAADLEMGYPPQASVPAVESHYSEDQLLKNLLAAGVAVYDEDPNHEIYNHAAVLLMNQYVPVRNFWYESGMHHQGDSYGMQGRYEPELWAQLIMRKMGAGDIFSEKQGDVLMRAIYTRRPDGQLIRDGDSYQDIYTPDDKTWKYEKEAMLASYLYDNPYVHDMFEGEYAPGTIDPVAEMLFVKPELASSPASELPLTRYFGSPMGSMVARTGWDDPTAVNKNSPSVVAEMKIGGYWFGNHQHLDMGSFQLYYQGSLALDSGMYEGLPAAGAKSESYLSAYDRNYYKRTIAHNSMLVYDPAETPVYRGQSLVNDGGQRWANDSGAYAEAWSLEDLAGKDYARAKVTGQAYGGGSDPLAPEYSYIKGDLTQAYSDKVSQFDRSMMFLNLKDADHPAAMVVFDKIVSSNPNFKKTWLLHTEEEPTVDGTVTTVTRSGNGYSGKLVNETLLPLADNVNIAKVGGPGHEFETNGTNYPRIPSTPAHLNTIEAGAWRVEVSPEAHAETDYFLNVMQVMDDGETAVLPSRRLDADLMTGVQIADRAVWFSKSGRRLNESVTLSVYGSQADMSVTVADMRAGKWKISMPGQTDRTGVVSEEGGVLAFSAPAGTYTLTPVGDEPIPDSGATGVPGTPVLSSDNGYDTGLLDGSYKIAMNMWYGFNGSIYKLYENGKLIDTRTLDVFSPSAQLAETAITGKANGSYIYTCELTNAYGTTPCSPLSVTVKDAAPGKPALSNDNWDGNGDFKVTMNLWWGTNATTYKLYENGVLIDTRTLSARTPNAQTTATSITGRAKGTYEYRVELGNDAGTSESEVMKVTVR</sequence>
<dbReference type="SUPFAM" id="SSF81296">
    <property type="entry name" value="E set domains"/>
    <property type="match status" value="2"/>
</dbReference>
<dbReference type="InterPro" id="IPR040925">
    <property type="entry name" value="HepII_C"/>
</dbReference>
<dbReference type="Proteomes" id="UP001161691">
    <property type="component" value="Unassembled WGS sequence"/>
</dbReference>
<feature type="domain" description="F5/8 type C" evidence="2">
    <location>
        <begin position="674"/>
        <end position="769"/>
    </location>
</feature>
<evidence type="ECO:0000256" key="1">
    <source>
        <dbReference type="SAM" id="SignalP"/>
    </source>
</evidence>
<dbReference type="SUPFAM" id="SSF49464">
    <property type="entry name" value="Carboxypeptidase regulatory domain-like"/>
    <property type="match status" value="2"/>
</dbReference>
<dbReference type="Pfam" id="PF08329">
    <property type="entry name" value="ChitinaseA_N"/>
    <property type="match status" value="1"/>
</dbReference>
<dbReference type="Gene3D" id="2.60.40.10">
    <property type="entry name" value="Immunoglobulins"/>
    <property type="match status" value="2"/>
</dbReference>
<proteinExistence type="predicted"/>
<evidence type="ECO:0000313" key="3">
    <source>
        <dbReference type="EMBL" id="MDI4645764.1"/>
    </source>
</evidence>
<keyword evidence="1" id="KW-0732">Signal</keyword>
<dbReference type="Pfam" id="PF13620">
    <property type="entry name" value="CarboxypepD_reg"/>
    <property type="match status" value="2"/>
</dbReference>
<dbReference type="InterPro" id="IPR008929">
    <property type="entry name" value="Chondroitin_lyas"/>
</dbReference>
<evidence type="ECO:0000259" key="2">
    <source>
        <dbReference type="PROSITE" id="PS50022"/>
    </source>
</evidence>
<organism evidence="3 4">
    <name type="scientific">Cohnella hashimotonis</name>
    <dbReference type="NCBI Taxonomy" id="2826895"/>
    <lineage>
        <taxon>Bacteria</taxon>
        <taxon>Bacillati</taxon>
        <taxon>Bacillota</taxon>
        <taxon>Bacilli</taxon>
        <taxon>Bacillales</taxon>
        <taxon>Paenibacillaceae</taxon>
        <taxon>Cohnella</taxon>
    </lineage>
</organism>
<feature type="chain" id="PRO_5046626836" evidence="1">
    <location>
        <begin position="23"/>
        <end position="1686"/>
    </location>
</feature>
<dbReference type="InterPro" id="IPR013540">
    <property type="entry name" value="ChitinaseA_N"/>
</dbReference>
<keyword evidence="4" id="KW-1185">Reference proteome</keyword>
<protein>
    <submittedName>
        <fullName evidence="3">Carboxypeptidase regulatory-like domain-containing protein</fullName>
    </submittedName>
</protein>
<comment type="caution">
    <text evidence="3">The sequence shown here is derived from an EMBL/GenBank/DDBJ whole genome shotgun (WGS) entry which is preliminary data.</text>
</comment>